<dbReference type="AlphaFoldDB" id="U5EE30"/>
<dbReference type="EMBL" id="BAFO02000032">
    <property type="protein sequence ID" value="GAD85600.1"/>
    <property type="molecule type" value="Genomic_DNA"/>
</dbReference>
<dbReference type="GeneID" id="91518039"/>
<dbReference type="PIRSF" id="PIRSF029394">
    <property type="entry name" value="UCP029394"/>
    <property type="match status" value="1"/>
</dbReference>
<sequence length="133" mass="14457">MDTRTPPSPAVRASVESVHADLAHWLGTAAPDAVFDRFADAQHDTFTMVTTAGEILAKAELLHGLRGARNAQPGLTIEIAELESLFDDGSTVVIRFLERHHVGPVTTARRVTAVLDATGDRLRWRTVHETPLA</sequence>
<protein>
    <recommendedName>
        <fullName evidence="3">DUF4440 domain-containing protein</fullName>
    </recommendedName>
</protein>
<dbReference type="RefSeq" id="WP_019047623.1">
    <property type="nucleotide sequence ID" value="NZ_BAFO02000032.1"/>
</dbReference>
<name>U5EE30_NOCAS</name>
<accession>U5EE30</accession>
<keyword evidence="2" id="KW-1185">Reference proteome</keyword>
<dbReference type="InterPro" id="IPR032710">
    <property type="entry name" value="NTF2-like_dom_sf"/>
</dbReference>
<proteinExistence type="predicted"/>
<dbReference type="Gene3D" id="3.10.450.50">
    <property type="match status" value="1"/>
</dbReference>
<evidence type="ECO:0000313" key="1">
    <source>
        <dbReference type="EMBL" id="GAD85600.1"/>
    </source>
</evidence>
<evidence type="ECO:0008006" key="3">
    <source>
        <dbReference type="Google" id="ProtNLM"/>
    </source>
</evidence>
<dbReference type="Proteomes" id="UP000017048">
    <property type="component" value="Unassembled WGS sequence"/>
</dbReference>
<dbReference type="eggNOG" id="COG4460">
    <property type="taxonomic scope" value="Bacteria"/>
</dbReference>
<gene>
    <name evidence="1" type="ORF">NCAST_32_00820</name>
</gene>
<reference evidence="1 2" key="1">
    <citation type="journal article" date="2014" name="BMC Genomics">
        <title>Genome based analysis of type-I polyketide synthase and nonribosomal peptide synthetase gene clusters in seven strains of five representative Nocardia species.</title>
        <authorList>
            <person name="Komaki H."/>
            <person name="Ichikawa N."/>
            <person name="Hosoyama A."/>
            <person name="Takahashi-Nakaguchi A."/>
            <person name="Matsuzawa T."/>
            <person name="Suzuki K."/>
            <person name="Fujita N."/>
            <person name="Gonoi T."/>
        </authorList>
    </citation>
    <scope>NUCLEOTIDE SEQUENCE [LARGE SCALE GENOMIC DNA]</scope>
    <source>
        <strain evidence="1 2">NBRC 15531</strain>
    </source>
</reference>
<comment type="caution">
    <text evidence="1">The sequence shown here is derived from an EMBL/GenBank/DDBJ whole genome shotgun (WGS) entry which is preliminary data.</text>
</comment>
<organism evidence="1 2">
    <name type="scientific">Nocardia asteroides NBRC 15531</name>
    <dbReference type="NCBI Taxonomy" id="1110697"/>
    <lineage>
        <taxon>Bacteria</taxon>
        <taxon>Bacillati</taxon>
        <taxon>Actinomycetota</taxon>
        <taxon>Actinomycetes</taxon>
        <taxon>Mycobacteriales</taxon>
        <taxon>Nocardiaceae</taxon>
        <taxon>Nocardia</taxon>
    </lineage>
</organism>
<dbReference type="SUPFAM" id="SSF54427">
    <property type="entry name" value="NTF2-like"/>
    <property type="match status" value="1"/>
</dbReference>
<evidence type="ECO:0000313" key="2">
    <source>
        <dbReference type="Proteomes" id="UP000017048"/>
    </source>
</evidence>
<dbReference type="STRING" id="1824.SAMN05444423_109167"/>
<dbReference type="InterPro" id="IPR016918">
    <property type="entry name" value="UCP029394"/>
</dbReference>